<accession>F0X538</accession>
<organism evidence="1">
    <name type="scientific">Cryptosporidium parvum</name>
    <dbReference type="NCBI Taxonomy" id="5807"/>
    <lineage>
        <taxon>Eukaryota</taxon>
        <taxon>Sar</taxon>
        <taxon>Alveolata</taxon>
        <taxon>Apicomplexa</taxon>
        <taxon>Conoidasida</taxon>
        <taxon>Coccidia</taxon>
        <taxon>Eucoccidiorida</taxon>
        <taxon>Eimeriorina</taxon>
        <taxon>Cryptosporidiidae</taxon>
        <taxon>Cryptosporidium</taxon>
    </lineage>
</organism>
<reference evidence="1" key="1">
    <citation type="submission" date="2011-02" db="EMBL/GenBank/DDBJ databases">
        <title>Construction and analysis of full-length cDNA library of Cryptosporidium parvum.</title>
        <authorList>
            <person name="Yamagishi J."/>
            <person name="Wakaguri H."/>
            <person name="Sugano S."/>
            <person name="Kawano S."/>
            <person name="Fujisaki K."/>
            <person name="Sugimoto C."/>
            <person name="Watanabe J."/>
            <person name="Suzuki Y."/>
            <person name="Kimata I."/>
            <person name="Xuan X."/>
        </authorList>
    </citation>
    <scope>NUCLEOTIDE SEQUENCE</scope>
    <source>
        <strain evidence="1">HNJ-1</strain>
    </source>
</reference>
<dbReference type="EMBL" id="FX115606">
    <property type="protein sequence ID" value="BAJ77709.1"/>
    <property type="molecule type" value="mRNA"/>
</dbReference>
<proteinExistence type="evidence at transcript level"/>
<evidence type="ECO:0000313" key="1">
    <source>
        <dbReference type="EMBL" id="BAJ77709.1"/>
    </source>
</evidence>
<name>F0X538_CRYPV</name>
<sequence length="45" mass="5252">MVSFCTSPCNIQNISSIFGWRVFLNSERSGQELLDWLFLAHYARN</sequence>
<protein>
    <submittedName>
        <fullName evidence="1">Uncharacterized protein</fullName>
    </submittedName>
</protein>
<dbReference type="AlphaFoldDB" id="F0X538"/>